<keyword evidence="2" id="KW-1185">Reference proteome</keyword>
<evidence type="ECO:0008006" key="3">
    <source>
        <dbReference type="Google" id="ProtNLM"/>
    </source>
</evidence>
<protein>
    <recommendedName>
        <fullName evidence="3">Reverse transcriptase Ty1/copia-type domain-containing protein</fullName>
    </recommendedName>
</protein>
<dbReference type="AlphaFoldDB" id="A0AAD3H507"/>
<evidence type="ECO:0000313" key="1">
    <source>
        <dbReference type="EMBL" id="GFH50521.1"/>
    </source>
</evidence>
<reference evidence="1 2" key="1">
    <citation type="journal article" date="2021" name="Sci. Rep.">
        <title>The genome of the diatom Chaetoceros tenuissimus carries an ancient integrated fragment of an extant virus.</title>
        <authorList>
            <person name="Hongo Y."/>
            <person name="Kimura K."/>
            <person name="Takaki Y."/>
            <person name="Yoshida Y."/>
            <person name="Baba S."/>
            <person name="Kobayashi G."/>
            <person name="Nagasaki K."/>
            <person name="Hano T."/>
            <person name="Tomaru Y."/>
        </authorList>
    </citation>
    <scope>NUCLEOTIDE SEQUENCE [LARGE SCALE GENOMIC DNA]</scope>
    <source>
        <strain evidence="1 2">NIES-3715</strain>
    </source>
</reference>
<comment type="caution">
    <text evidence="1">The sequence shown here is derived from an EMBL/GenBank/DDBJ whole genome shotgun (WGS) entry which is preliminary data.</text>
</comment>
<organism evidence="1 2">
    <name type="scientific">Chaetoceros tenuissimus</name>
    <dbReference type="NCBI Taxonomy" id="426638"/>
    <lineage>
        <taxon>Eukaryota</taxon>
        <taxon>Sar</taxon>
        <taxon>Stramenopiles</taxon>
        <taxon>Ochrophyta</taxon>
        <taxon>Bacillariophyta</taxon>
        <taxon>Coscinodiscophyceae</taxon>
        <taxon>Chaetocerotophycidae</taxon>
        <taxon>Chaetocerotales</taxon>
        <taxon>Chaetocerotaceae</taxon>
        <taxon>Chaetoceros</taxon>
    </lineage>
</organism>
<gene>
    <name evidence="1" type="ORF">CTEN210_06997</name>
</gene>
<dbReference type="CDD" id="cd09272">
    <property type="entry name" value="RNase_HI_RT_Ty1"/>
    <property type="match status" value="1"/>
</dbReference>
<name>A0AAD3H507_9STRA</name>
<dbReference type="PANTHER" id="PTHR11439">
    <property type="entry name" value="GAG-POL-RELATED RETROTRANSPOSON"/>
    <property type="match status" value="1"/>
</dbReference>
<evidence type="ECO:0000313" key="2">
    <source>
        <dbReference type="Proteomes" id="UP001054902"/>
    </source>
</evidence>
<dbReference type="EMBL" id="BLLK01000040">
    <property type="protein sequence ID" value="GFH50521.1"/>
    <property type="molecule type" value="Genomic_DNA"/>
</dbReference>
<sequence length="428" mass="49171">MLSWQETHYQWKKSFASYIKHTLGYEPCVGSDNNVYLKAMKDKDGNEYYSYLVVYVDDVLCIHKDPDEVLGIINRDYALKEPPSAPDMYLGADFAKFEIFDEETNTVINTWSMSADSHIKKALEVVQARMIRDNVRFKSKKTAESPFTSQDYRPELDTSEPCNEDQVEFFQSLVGIARWLCELGRVDVLTETSLLSTCLANPRTGHLHQALHMFKYLKYHNSSKIVFDPRYANVTDDHLPREQQADYKAMYMKELYPDAVEDIPKNAPKPLGRPVQISVFVDADHAGDKITRRSRTGILLYLNKAPILWYSKRQNTVETSTFGSEFVAMRLSFEMIKSMKYKLQMFGIPIEGPARVYGDNNAVILNSSSPESTLKKKHHSINYHYVRECVAAGIGLIFKVDTGSNLADLFTKVLDKVKRKKFVKMILR</sequence>
<dbReference type="Proteomes" id="UP001054902">
    <property type="component" value="Unassembled WGS sequence"/>
</dbReference>
<dbReference type="PANTHER" id="PTHR11439:SF470">
    <property type="entry name" value="CYSTEINE-RICH RLK (RECEPTOR-LIKE PROTEIN KINASE) 8"/>
    <property type="match status" value="1"/>
</dbReference>
<accession>A0AAD3H507</accession>
<proteinExistence type="predicted"/>